<feature type="compositionally biased region" description="Basic and acidic residues" evidence="2">
    <location>
        <begin position="52"/>
        <end position="65"/>
    </location>
</feature>
<dbReference type="InterPro" id="IPR029071">
    <property type="entry name" value="Ubiquitin-like_domsf"/>
</dbReference>
<dbReference type="InterPro" id="IPR050158">
    <property type="entry name" value="Ubiquitin_ubiquitin-like"/>
</dbReference>
<sequence length="270" mass="30880">MDKDNKALLKIKEVEATQAMEAAQKLHKNIEELQMAARKKDEEVVRLQAKAVDPKKKETGQKRKRDTNEMHLECYEEPMMQIFVKTLNGKTITLHVKRSDSIFSIKAKIHDKEGFPPGQQRLMFKDEQLEGSCTLYNYDIEEEATLHLVLRGMHIFAKSLSGETVTLEVERADTIYSVKERTHVSVKTPTGKTIIERVVMLSETVDNIKEKIYVEFGIPLDQQCLLSLGQKELENGCARVMDYAGCRPLRLQLRLPVGSKENEKPHEGIN</sequence>
<keyword evidence="1" id="KW-1017">Isopeptide bond</keyword>
<evidence type="ECO:0000259" key="3">
    <source>
        <dbReference type="PROSITE" id="PS50053"/>
    </source>
</evidence>
<dbReference type="GO" id="GO:0031386">
    <property type="term" value="F:protein tag activity"/>
    <property type="evidence" value="ECO:0000318"/>
    <property type="project" value="GO_Central"/>
</dbReference>
<dbReference type="Gramene" id="PNT78342">
    <property type="protein sequence ID" value="PNT78342"/>
    <property type="gene ID" value="BRADI_1g77862v3"/>
</dbReference>
<evidence type="ECO:0000313" key="4">
    <source>
        <dbReference type="EMBL" id="PNT78342.1"/>
    </source>
</evidence>
<dbReference type="SMART" id="SM00213">
    <property type="entry name" value="UBQ"/>
    <property type="match status" value="2"/>
</dbReference>
<dbReference type="Pfam" id="PF00240">
    <property type="entry name" value="ubiquitin"/>
    <property type="match status" value="2"/>
</dbReference>
<feature type="domain" description="Ubiquitin-like" evidence="3">
    <location>
        <begin position="80"/>
        <end position="151"/>
    </location>
</feature>
<proteinExistence type="predicted"/>
<dbReference type="EnsemblPlants" id="PNT78342">
    <property type="protein sequence ID" value="PNT78342"/>
    <property type="gene ID" value="BRADI_1g77862v3"/>
</dbReference>
<dbReference type="GO" id="GO:0019941">
    <property type="term" value="P:modification-dependent protein catabolic process"/>
    <property type="evidence" value="ECO:0000318"/>
    <property type="project" value="GO_Central"/>
</dbReference>
<dbReference type="InterPro" id="IPR000626">
    <property type="entry name" value="Ubiquitin-like_dom"/>
</dbReference>
<dbReference type="PRINTS" id="PR00348">
    <property type="entry name" value="UBIQUITIN"/>
</dbReference>
<evidence type="ECO:0000256" key="1">
    <source>
        <dbReference type="ARBA" id="ARBA00022499"/>
    </source>
</evidence>
<dbReference type="InParanoid" id="A0A2K2DVN9"/>
<dbReference type="Gene3D" id="3.10.20.90">
    <property type="entry name" value="Phosphatidylinositol 3-kinase Catalytic Subunit, Chain A, domain 1"/>
    <property type="match status" value="3"/>
</dbReference>
<dbReference type="InterPro" id="IPR019956">
    <property type="entry name" value="Ubiquitin_dom"/>
</dbReference>
<dbReference type="PROSITE" id="PS50053">
    <property type="entry name" value="UBIQUITIN_2"/>
    <property type="match status" value="2"/>
</dbReference>
<reference evidence="4" key="2">
    <citation type="submission" date="2017-06" db="EMBL/GenBank/DDBJ databases">
        <title>WGS assembly of Brachypodium distachyon.</title>
        <authorList>
            <consortium name="The International Brachypodium Initiative"/>
            <person name="Lucas S."/>
            <person name="Harmon-Smith M."/>
            <person name="Lail K."/>
            <person name="Tice H."/>
            <person name="Grimwood J."/>
            <person name="Bruce D."/>
            <person name="Barry K."/>
            <person name="Shu S."/>
            <person name="Lindquist E."/>
            <person name="Wang M."/>
            <person name="Pitluck S."/>
            <person name="Vogel J.P."/>
            <person name="Garvin D.F."/>
            <person name="Mockler T.C."/>
            <person name="Schmutz J."/>
            <person name="Rokhsar D."/>
            <person name="Bevan M.W."/>
        </authorList>
    </citation>
    <scope>NUCLEOTIDE SEQUENCE</scope>
    <source>
        <strain evidence="4">Bd21</strain>
    </source>
</reference>
<reference evidence="5" key="3">
    <citation type="submission" date="2018-08" db="UniProtKB">
        <authorList>
            <consortium name="EnsemblPlants"/>
        </authorList>
    </citation>
    <scope>IDENTIFICATION</scope>
    <source>
        <strain evidence="5">cv. Bd21</strain>
    </source>
</reference>
<dbReference type="PANTHER" id="PTHR10666">
    <property type="entry name" value="UBIQUITIN"/>
    <property type="match status" value="1"/>
</dbReference>
<dbReference type="GO" id="GO:0003729">
    <property type="term" value="F:mRNA binding"/>
    <property type="evidence" value="ECO:0007669"/>
    <property type="project" value="UniProtKB-ARBA"/>
</dbReference>
<dbReference type="AlphaFoldDB" id="A0A2K2DVN9"/>
<gene>
    <name evidence="4" type="ORF">BRADI_1g77862v3</name>
</gene>
<dbReference type="GO" id="GO:0016567">
    <property type="term" value="P:protein ubiquitination"/>
    <property type="evidence" value="ECO:0000318"/>
    <property type="project" value="GO_Central"/>
</dbReference>
<dbReference type="SUPFAM" id="SSF54236">
    <property type="entry name" value="Ubiquitin-like"/>
    <property type="match status" value="2"/>
</dbReference>
<feature type="domain" description="Ubiquitin-like" evidence="3">
    <location>
        <begin position="182"/>
        <end position="230"/>
    </location>
</feature>
<dbReference type="OrthoDB" id="428577at2759"/>
<reference evidence="4 5" key="1">
    <citation type="journal article" date="2010" name="Nature">
        <title>Genome sequencing and analysis of the model grass Brachypodium distachyon.</title>
        <authorList>
            <consortium name="International Brachypodium Initiative"/>
        </authorList>
    </citation>
    <scope>NUCLEOTIDE SEQUENCE [LARGE SCALE GENOMIC DNA]</scope>
    <source>
        <strain evidence="4 5">Bd21</strain>
    </source>
</reference>
<feature type="region of interest" description="Disordered" evidence="2">
    <location>
        <begin position="44"/>
        <end position="65"/>
    </location>
</feature>
<dbReference type="Proteomes" id="UP000008810">
    <property type="component" value="Chromosome 1"/>
</dbReference>
<evidence type="ECO:0000313" key="5">
    <source>
        <dbReference type="EnsemblPlants" id="PNT78342"/>
    </source>
</evidence>
<dbReference type="STRING" id="15368.A0A2K2DVN9"/>
<dbReference type="GO" id="GO:0005634">
    <property type="term" value="C:nucleus"/>
    <property type="evidence" value="ECO:0000318"/>
    <property type="project" value="GO_Central"/>
</dbReference>
<name>A0A2K2DVN9_BRADI</name>
<evidence type="ECO:0000313" key="6">
    <source>
        <dbReference type="Proteomes" id="UP000008810"/>
    </source>
</evidence>
<organism evidence="4">
    <name type="scientific">Brachypodium distachyon</name>
    <name type="common">Purple false brome</name>
    <name type="synonym">Trachynia distachya</name>
    <dbReference type="NCBI Taxonomy" id="15368"/>
    <lineage>
        <taxon>Eukaryota</taxon>
        <taxon>Viridiplantae</taxon>
        <taxon>Streptophyta</taxon>
        <taxon>Embryophyta</taxon>
        <taxon>Tracheophyta</taxon>
        <taxon>Spermatophyta</taxon>
        <taxon>Magnoliopsida</taxon>
        <taxon>Liliopsida</taxon>
        <taxon>Poales</taxon>
        <taxon>Poaceae</taxon>
        <taxon>BOP clade</taxon>
        <taxon>Pooideae</taxon>
        <taxon>Stipodae</taxon>
        <taxon>Brachypodieae</taxon>
        <taxon>Brachypodium</taxon>
    </lineage>
</organism>
<dbReference type="GO" id="GO:0031625">
    <property type="term" value="F:ubiquitin protein ligase binding"/>
    <property type="evidence" value="ECO:0000318"/>
    <property type="project" value="GO_Central"/>
</dbReference>
<protein>
    <recommendedName>
        <fullName evidence="3">Ubiquitin-like domain-containing protein</fullName>
    </recommendedName>
</protein>
<keyword evidence="6" id="KW-1185">Reference proteome</keyword>
<accession>A0A2K2DVN9</accession>
<dbReference type="GO" id="GO:0005737">
    <property type="term" value="C:cytoplasm"/>
    <property type="evidence" value="ECO:0000318"/>
    <property type="project" value="GO_Central"/>
</dbReference>
<dbReference type="FunFam" id="3.10.20.90:FF:000160">
    <property type="entry name" value="Polyubiquitin-C"/>
    <property type="match status" value="1"/>
</dbReference>
<dbReference type="EMBL" id="CM000880">
    <property type="protein sequence ID" value="PNT78342.1"/>
    <property type="molecule type" value="Genomic_DNA"/>
</dbReference>
<evidence type="ECO:0000256" key="2">
    <source>
        <dbReference type="SAM" id="MobiDB-lite"/>
    </source>
</evidence>